<evidence type="ECO:0000259" key="9">
    <source>
        <dbReference type="Pfam" id="PF13403"/>
    </source>
</evidence>
<dbReference type="RefSeq" id="WP_123130176.1">
    <property type="nucleotide sequence ID" value="NZ_CP044426.1"/>
</dbReference>
<dbReference type="SUPFAM" id="SSF51120">
    <property type="entry name" value="beta-Roll"/>
    <property type="match status" value="7"/>
</dbReference>
<evidence type="ECO:0000256" key="4">
    <source>
        <dbReference type="ARBA" id="ARBA00022656"/>
    </source>
</evidence>
<evidence type="ECO:0000313" key="12">
    <source>
        <dbReference type="Proteomes" id="UP000273626"/>
    </source>
</evidence>
<feature type="compositionally biased region" description="Low complexity" evidence="8">
    <location>
        <begin position="966"/>
        <end position="979"/>
    </location>
</feature>
<feature type="region of interest" description="Disordered" evidence="8">
    <location>
        <begin position="1090"/>
        <end position="1344"/>
    </location>
</feature>
<dbReference type="PROSITE" id="PS00330">
    <property type="entry name" value="HEMOLYSIN_CALCIUM"/>
    <property type="match status" value="24"/>
</dbReference>
<feature type="region of interest" description="Disordered" evidence="8">
    <location>
        <begin position="1496"/>
        <end position="1534"/>
    </location>
</feature>
<dbReference type="GO" id="GO:0005509">
    <property type="term" value="F:calcium ion binding"/>
    <property type="evidence" value="ECO:0007669"/>
    <property type="project" value="InterPro"/>
</dbReference>
<dbReference type="GO" id="GO:0016020">
    <property type="term" value="C:membrane"/>
    <property type="evidence" value="ECO:0007669"/>
    <property type="project" value="UniProtKB-SubCell"/>
</dbReference>
<dbReference type="GO" id="GO:0005576">
    <property type="term" value="C:extracellular region"/>
    <property type="evidence" value="ECO:0007669"/>
    <property type="project" value="UniProtKB-SubCell"/>
</dbReference>
<dbReference type="GeneID" id="51372938"/>
<keyword evidence="7" id="KW-0472">Membrane</keyword>
<dbReference type="EMBL" id="RBLI01000001">
    <property type="protein sequence ID" value="RKS51114.1"/>
    <property type="molecule type" value="Genomic_DNA"/>
</dbReference>
<keyword evidence="6" id="KW-0843">Virulence</keyword>
<dbReference type="InterPro" id="IPR050557">
    <property type="entry name" value="RTX_toxin/Mannuronan_C5-epim"/>
</dbReference>
<evidence type="ECO:0000256" key="5">
    <source>
        <dbReference type="ARBA" id="ARBA00022737"/>
    </source>
</evidence>
<evidence type="ECO:0000313" key="11">
    <source>
        <dbReference type="EMBL" id="RKS51114.1"/>
    </source>
</evidence>
<evidence type="ECO:0000256" key="1">
    <source>
        <dbReference type="ARBA" id="ARBA00004370"/>
    </source>
</evidence>
<dbReference type="Pfam" id="PF00353">
    <property type="entry name" value="HemolysinCabind"/>
    <property type="match status" value="16"/>
</dbReference>
<proteinExistence type="predicted"/>
<keyword evidence="3" id="KW-0964">Secreted</keyword>
<dbReference type="Gene3D" id="2.150.10.10">
    <property type="entry name" value="Serralysin-like metalloprotease, C-terminal"/>
    <property type="match status" value="13"/>
</dbReference>
<evidence type="ECO:0000313" key="10">
    <source>
        <dbReference type="EMBL" id="QFG38366.1"/>
    </source>
</evidence>
<dbReference type="KEGG" id="ppan:ESD82_20290"/>
<dbReference type="InterPro" id="IPR003995">
    <property type="entry name" value="RTX_toxin_determinant-A"/>
</dbReference>
<feature type="region of interest" description="Disordered" evidence="8">
    <location>
        <begin position="1412"/>
        <end position="1451"/>
    </location>
</feature>
<dbReference type="PANTHER" id="PTHR38340:SF1">
    <property type="entry name" value="S-LAYER PROTEIN"/>
    <property type="match status" value="1"/>
</dbReference>
<protein>
    <submittedName>
        <fullName evidence="11">Ca2+-binding RTX toxin-like protein</fullName>
    </submittedName>
</protein>
<gene>
    <name evidence="11" type="ORF">BDE18_0343</name>
    <name evidence="10" type="ORF">ESD82_20290</name>
</gene>
<feature type="compositionally biased region" description="Low complexity" evidence="8">
    <location>
        <begin position="1243"/>
        <end position="1256"/>
    </location>
</feature>
<reference evidence="10 13" key="2">
    <citation type="submission" date="2019-01" db="EMBL/GenBank/DDBJ databases">
        <title>Complete Genome Sequence and Annotation of the Paracoccus pantotrophus type strain DSM 2944.</title>
        <authorList>
            <person name="Bockwoldt J.A."/>
            <person name="Zimmermann M."/>
            <person name="Tiso T."/>
            <person name="Blank L.M."/>
        </authorList>
    </citation>
    <scope>NUCLEOTIDE SEQUENCE [LARGE SCALE GENOMIC DNA]</scope>
    <source>
        <strain evidence="10 13">DSM 2944</strain>
    </source>
</reference>
<comment type="subcellular location">
    <subcellularLocation>
        <location evidence="1">Membrane</location>
    </subcellularLocation>
    <subcellularLocation>
        <location evidence="2">Secreted</location>
    </subcellularLocation>
</comment>
<dbReference type="PRINTS" id="PR01488">
    <property type="entry name" value="RTXTOXINA"/>
</dbReference>
<evidence type="ECO:0000256" key="8">
    <source>
        <dbReference type="SAM" id="MobiDB-lite"/>
    </source>
</evidence>
<dbReference type="InterPro" id="IPR028992">
    <property type="entry name" value="Hedgehog/Intein_dom"/>
</dbReference>
<keyword evidence="4" id="KW-0800">Toxin</keyword>
<keyword evidence="12" id="KW-1185">Reference proteome</keyword>
<dbReference type="InterPro" id="IPR036844">
    <property type="entry name" value="Hint_dom_sf"/>
</dbReference>
<evidence type="ECO:0000256" key="7">
    <source>
        <dbReference type="ARBA" id="ARBA00023136"/>
    </source>
</evidence>
<dbReference type="PRINTS" id="PR00313">
    <property type="entry name" value="CABNDNGRPT"/>
</dbReference>
<evidence type="ECO:0000256" key="3">
    <source>
        <dbReference type="ARBA" id="ARBA00022525"/>
    </source>
</evidence>
<name>A0AAE6NXG5_PARPN</name>
<reference evidence="11 12" key="1">
    <citation type="submission" date="2018-10" db="EMBL/GenBank/DDBJ databases">
        <title>Genomic Encyclopedia of Archaeal and Bacterial Type Strains, Phase II (KMG-II): from individual species to whole genera.</title>
        <authorList>
            <person name="Goeker M."/>
        </authorList>
    </citation>
    <scope>NUCLEOTIDE SEQUENCE [LARGE SCALE GENOMIC DNA]</scope>
    <source>
        <strain evidence="12">ATCC 35512 / DSM 2944 / CIP 106514 / LMD 82.5 / NBRC 102493 / NCCB 82005 / GB17</strain>
        <strain evidence="11">DSM 2944</strain>
    </source>
</reference>
<dbReference type="Proteomes" id="UP000326453">
    <property type="component" value="Chromosome 1"/>
</dbReference>
<feature type="compositionally biased region" description="Basic and acidic residues" evidence="8">
    <location>
        <begin position="1421"/>
        <end position="1430"/>
    </location>
</feature>
<dbReference type="InterPro" id="IPR018511">
    <property type="entry name" value="Hemolysin-typ_Ca-bd_CS"/>
</dbReference>
<accession>A0AAE6NXG5</accession>
<feature type="compositionally biased region" description="Gly residues" evidence="8">
    <location>
        <begin position="1266"/>
        <end position="1278"/>
    </location>
</feature>
<feature type="region of interest" description="Disordered" evidence="8">
    <location>
        <begin position="795"/>
        <end position="887"/>
    </location>
</feature>
<feature type="domain" description="Hedgehog/Intein (Hint)" evidence="9">
    <location>
        <begin position="1757"/>
        <end position="1903"/>
    </location>
</feature>
<organism evidence="10 13">
    <name type="scientific">Paracoccus pantotrophus</name>
    <name type="common">Thiosphaera pantotropha</name>
    <dbReference type="NCBI Taxonomy" id="82367"/>
    <lineage>
        <taxon>Bacteria</taxon>
        <taxon>Pseudomonadati</taxon>
        <taxon>Pseudomonadota</taxon>
        <taxon>Alphaproteobacteria</taxon>
        <taxon>Rhodobacterales</taxon>
        <taxon>Paracoccaceae</taxon>
        <taxon>Paracoccus</taxon>
    </lineage>
</organism>
<dbReference type="Gene3D" id="2.170.16.10">
    <property type="entry name" value="Hedgehog/Intein (Hint) domain"/>
    <property type="match status" value="1"/>
</dbReference>
<dbReference type="PANTHER" id="PTHR38340">
    <property type="entry name" value="S-LAYER PROTEIN"/>
    <property type="match status" value="1"/>
</dbReference>
<feature type="region of interest" description="Disordered" evidence="8">
    <location>
        <begin position="902"/>
        <end position="981"/>
    </location>
</feature>
<dbReference type="SUPFAM" id="SSF51294">
    <property type="entry name" value="Hedgehog/intein (Hint) domain"/>
    <property type="match status" value="1"/>
</dbReference>
<sequence length="1966" mass="202365">MTNRINNVFYIGNRPILDTVQGNGIMEGAAELLGRYDHGTGFQYYNLQTQHDPLNVDAVLWTNDYLAGIYPGGLYNEGFANTPSGGFSELDSQQLFWADVTYVDIDGLTKTMTNVAMNVYQTENGDTFMVPTAEIVGGPDRAVVGDPGETIPSILSGKNILSVELTSMRNDLIGQDNAIYDWESVHDTVKVFYLGNKDILDTIQGNGTLEGAASLLGGYKAVNGVPGNGQFTFHELWVAQDPLALDDLMATNDYGASALVPDGTYDDGFGNAPSGGQGASNFSEIDGQQLFWGNVYYIDGAGNEQVLTNIALSVYQLENGDVFAAPSGDIVGGDGTFGDPGELLPSKLAGLKISRIELTSLRNDAIGKDSLLLDWESLDSTTTLHPVEAATGDPLRNTSDQNDQITGQVGSTAVTGGHGLAFYIGNRPILDTVQGNGVMEGSSALLGYYGHGTGFTYQGVQPVHQVIDHLVASNDWGASASAPDGALDEGFLGADGTFSELDSQQLFFGNVYYRDIDGIEKVLQNVAFNAYQLENGDTYVAPTAEIVGGEGNLVAGDGGIILASILSGKDILGFELTSVRPDAIGQDNLVYDWEATHDVVNTFYLGNKEILDTHQGDGTMEEAARLLGSYTGTAGMPGDNQFTIHQLWVRHDPLANDGLLATNDYGATATNPDGLYDEGFANTPSGGQNGSSFSELDSQQLFWGNVYYIDGNGQEKVLNDIALNVYQLENGDVFAVPTHEIVGGDGTFGDPGELLPSKLAGLKISRIELTSMRNDAIGKDSLLYDWESLDAGTTLQEGRDGIVDGTPGDDNMGPGYTDHQGDQIDGTDGLDDIIKAGAGNDTVNGGLGNDHIEGGEGNDSLDGRDGNDSLYGGAGNDSLYGGSGDDLLDGGDGDDYLTGATGNDTLIGGAGDDTLEGGTGDDSLDGGLGNDTLRGSDGNDTLIGGDGNDSLHGGADNDILDGGAGDDTLTGGTGSDTLTGGAGADRFVVDADGDVITDFDAVTGVGDGLEDNNDFVNLSPWYNPDTLKAWNTANPGQTYATPLQWLRADQSDGSLAAVGGLRIMNGGNPVPASLLTTENTGVVDTDGIVDGTPGDDNMGPGYTDHQGDQIDGTDGLDDIIKAGEGNDTVNGGAGNDRIEGGEGNDSLDGGEGNDTLDGGAGNDTLIGGEGNDSLDGGDGDDLLDGGHGNDSLEGGEGDDVLLGNDGNDTLIGAGGNDTLNGGNGHDSLEGGEGNDLLDGGDGNDTLLGGDGNDTLIGGDGDDSLDGGAGDDSLGGGAGHDTLLGGDGNDTLHGGDGNDLLEGGTGDDSLDGGVGNDTLIGGDGNDTLVGGESEDSLVGGEGNDILVGDSGHDTLLGGAGKDSLYGGTGNDLLDGGDDDDYLFGSNGNDTLIGGAGNDLLNGGAGDDSLDGGLGNDTLLGGDHNDTLRGGEGDDSLDGGTGDDLLEGGAGNDTLLGNDGKDTLLGGNGHDLLDGGLDDDSLDGGDGNDTLIGGAGNDTLIGGNGDDSLDGGEGNDQLFAGEGNNTLTGGAGNDTLISGNGNDTLYGGEGDDYLDAGHGNNLIDGGDGDDYLIGRSENDTLYGGAGNDTLFAGTGDDFLDGGEGDDVLDASGGNDTLIGGDGNDRLHGGADNDILDGGTGNDTLIGGKGSDTLTGGAGADRFVVDDGGDLITDFDAVTGIGDGQADNNDFVDLAAFYNDTTLAAWNAANPGQTYKNALHWLRADQDDGVLDAVGGLRILDGAGNPVQASQLTTENTGVVCFLRGTLIKTEDGEIPVEKLEPGMKVMTLDHGYKELSWIGKRVLSAEELAEQPKLRPIRIRAEALGENLPERDLIVSPQHRVLLRSVVARRMVGEAEVLLAARHLLGLDGVEVVEDMQEVEYWHFMFDRHEVVFSNGAPTESLFTGPEAMKALGPEAREEIFTLFPELARPEREAPIAARLLLRGRQGRHLVQRLVTNGKQPFTWGKVG</sequence>
<dbReference type="Pfam" id="PF13403">
    <property type="entry name" value="Hint_2"/>
    <property type="match status" value="1"/>
</dbReference>
<dbReference type="GO" id="GO:0090729">
    <property type="term" value="F:toxin activity"/>
    <property type="evidence" value="ECO:0007669"/>
    <property type="project" value="UniProtKB-KW"/>
</dbReference>
<dbReference type="Proteomes" id="UP000273626">
    <property type="component" value="Unassembled WGS sequence"/>
</dbReference>
<evidence type="ECO:0000256" key="2">
    <source>
        <dbReference type="ARBA" id="ARBA00004613"/>
    </source>
</evidence>
<dbReference type="EMBL" id="CP044426">
    <property type="protein sequence ID" value="QFG38366.1"/>
    <property type="molecule type" value="Genomic_DNA"/>
</dbReference>
<evidence type="ECO:0000256" key="6">
    <source>
        <dbReference type="ARBA" id="ARBA00023026"/>
    </source>
</evidence>
<dbReference type="InterPro" id="IPR011049">
    <property type="entry name" value="Serralysin-like_metalloprot_C"/>
</dbReference>
<dbReference type="InterPro" id="IPR001343">
    <property type="entry name" value="Hemolysn_Ca-bd"/>
</dbReference>
<evidence type="ECO:0000313" key="13">
    <source>
        <dbReference type="Proteomes" id="UP000326453"/>
    </source>
</evidence>
<keyword evidence="5" id="KW-0677">Repeat</keyword>